<dbReference type="Pfam" id="PF00069">
    <property type="entry name" value="Pkinase"/>
    <property type="match status" value="1"/>
</dbReference>
<evidence type="ECO:0000256" key="2">
    <source>
        <dbReference type="ARBA" id="ARBA00011534"/>
    </source>
</evidence>
<feature type="compositionally biased region" description="Polar residues" evidence="16">
    <location>
        <begin position="486"/>
        <end position="498"/>
    </location>
</feature>
<comment type="caution">
    <text evidence="19">The sequence shown here is derived from an EMBL/GenBank/DDBJ whole genome shotgun (WGS) entry which is preliminary data.</text>
</comment>
<dbReference type="InterPro" id="IPR000719">
    <property type="entry name" value="Prot_kinase_dom"/>
</dbReference>
<dbReference type="AlphaFoldDB" id="A0AAW0RBX6"/>
<evidence type="ECO:0000313" key="19">
    <source>
        <dbReference type="EMBL" id="KAK8132386.1"/>
    </source>
</evidence>
<dbReference type="Gene3D" id="3.30.200.20">
    <property type="entry name" value="Phosphorylase Kinase, domain 1"/>
    <property type="match status" value="1"/>
</dbReference>
<evidence type="ECO:0000256" key="12">
    <source>
        <dbReference type="ARBA" id="ARBA00033194"/>
    </source>
</evidence>
<comment type="function">
    <text evidence="1">Component of the EKC/KEOPS complex that is required for the formation of a threonylcarbamoyl group on adenosine at position 37 (t(6)A37) in tRNAs that read codons beginning with adenine. The complex is probably involved in the transfer of the threonylcarbamoyl moiety of threonylcarbamoyl-AMP (TC-AMP) to the N6 group of A37. BUD32 has ATPase activity in the context of the EKC/KEOPS complex and likely plays a supporting role to the catalytic subunit KAE1. The EKC/KEOPS complex also promotes both telomere uncapping and telomere elongation. The complex is required for efficient recruitment of transcriptional coactivators.</text>
</comment>
<feature type="compositionally biased region" description="Polar residues" evidence="16">
    <location>
        <begin position="381"/>
        <end position="393"/>
    </location>
</feature>
<dbReference type="GO" id="GO:0005524">
    <property type="term" value="F:ATP binding"/>
    <property type="evidence" value="ECO:0007669"/>
    <property type="project" value="UniProtKB-UniRule"/>
</dbReference>
<dbReference type="SUPFAM" id="SSF56112">
    <property type="entry name" value="Protein kinase-like (PK-like)"/>
    <property type="match status" value="1"/>
</dbReference>
<evidence type="ECO:0000256" key="5">
    <source>
        <dbReference type="ARBA" id="ARBA00019973"/>
    </source>
</evidence>
<evidence type="ECO:0000256" key="11">
    <source>
        <dbReference type="ARBA" id="ARBA00030980"/>
    </source>
</evidence>
<dbReference type="Gene3D" id="1.10.510.10">
    <property type="entry name" value="Transferase(Phosphotransferase) domain 1"/>
    <property type="match status" value="1"/>
</dbReference>
<dbReference type="PANTHER" id="PTHR45646:SF11">
    <property type="entry name" value="SERINE_THREONINE-PROTEIN KINASE DOA"/>
    <property type="match status" value="1"/>
</dbReference>
<keyword evidence="17" id="KW-0812">Transmembrane</keyword>
<dbReference type="GO" id="GO:0004674">
    <property type="term" value="F:protein serine/threonine kinase activity"/>
    <property type="evidence" value="ECO:0007669"/>
    <property type="project" value="UniProtKB-KW"/>
</dbReference>
<evidence type="ECO:0000256" key="10">
    <source>
        <dbReference type="ARBA" id="ARBA00022840"/>
    </source>
</evidence>
<dbReference type="EC" id="2.7.11.1" evidence="3"/>
<keyword evidence="8 15" id="KW-0547">Nucleotide-binding</keyword>
<feature type="transmembrane region" description="Helical" evidence="17">
    <location>
        <begin position="527"/>
        <end position="552"/>
    </location>
</feature>
<dbReference type="InterPro" id="IPR017441">
    <property type="entry name" value="Protein_kinase_ATP_BS"/>
</dbReference>
<evidence type="ECO:0000256" key="6">
    <source>
        <dbReference type="ARBA" id="ARBA00022527"/>
    </source>
</evidence>
<comment type="catalytic activity">
    <reaction evidence="13">
        <text>L-threonyl-[protein] + ATP = O-phospho-L-threonyl-[protein] + ADP + H(+)</text>
        <dbReference type="Rhea" id="RHEA:46608"/>
        <dbReference type="Rhea" id="RHEA-COMP:11060"/>
        <dbReference type="Rhea" id="RHEA-COMP:11605"/>
        <dbReference type="ChEBI" id="CHEBI:15378"/>
        <dbReference type="ChEBI" id="CHEBI:30013"/>
        <dbReference type="ChEBI" id="CHEBI:30616"/>
        <dbReference type="ChEBI" id="CHEBI:61977"/>
        <dbReference type="ChEBI" id="CHEBI:456216"/>
        <dbReference type="EC" id="2.7.11.1"/>
    </reaction>
</comment>
<dbReference type="PROSITE" id="PS00107">
    <property type="entry name" value="PROTEIN_KINASE_ATP"/>
    <property type="match status" value="1"/>
</dbReference>
<comment type="catalytic activity">
    <reaction evidence="14">
        <text>L-seryl-[protein] + ATP = O-phospho-L-seryl-[protein] + ADP + H(+)</text>
        <dbReference type="Rhea" id="RHEA:17989"/>
        <dbReference type="Rhea" id="RHEA-COMP:9863"/>
        <dbReference type="Rhea" id="RHEA-COMP:11604"/>
        <dbReference type="ChEBI" id="CHEBI:15378"/>
        <dbReference type="ChEBI" id="CHEBI:29999"/>
        <dbReference type="ChEBI" id="CHEBI:30616"/>
        <dbReference type="ChEBI" id="CHEBI:83421"/>
        <dbReference type="ChEBI" id="CHEBI:456216"/>
        <dbReference type="EC" id="2.7.11.1"/>
    </reaction>
</comment>
<dbReference type="PROSITE" id="PS00109">
    <property type="entry name" value="PROTEIN_KINASE_TYR"/>
    <property type="match status" value="1"/>
</dbReference>
<evidence type="ECO:0000256" key="13">
    <source>
        <dbReference type="ARBA" id="ARBA00047899"/>
    </source>
</evidence>
<feature type="region of interest" description="Disordered" evidence="16">
    <location>
        <begin position="468"/>
        <end position="498"/>
    </location>
</feature>
<dbReference type="SMART" id="SM00220">
    <property type="entry name" value="S_TKc"/>
    <property type="match status" value="1"/>
</dbReference>
<name>A0AAW0RBX6_9PEZI</name>
<dbReference type="Proteomes" id="UP001392437">
    <property type="component" value="Unassembled WGS sequence"/>
</dbReference>
<keyword evidence="17" id="KW-1133">Transmembrane helix</keyword>
<evidence type="ECO:0000256" key="16">
    <source>
        <dbReference type="SAM" id="MobiDB-lite"/>
    </source>
</evidence>
<proteinExistence type="predicted"/>
<evidence type="ECO:0000256" key="15">
    <source>
        <dbReference type="PROSITE-ProRule" id="PRU10141"/>
    </source>
</evidence>
<dbReference type="PANTHER" id="PTHR45646">
    <property type="entry name" value="SERINE/THREONINE-PROTEIN KINASE DOA-RELATED"/>
    <property type="match status" value="1"/>
</dbReference>
<keyword evidence="17" id="KW-0472">Membrane</keyword>
<dbReference type="InterPro" id="IPR051175">
    <property type="entry name" value="CLK_kinases"/>
</dbReference>
<evidence type="ECO:0000259" key="18">
    <source>
        <dbReference type="PROSITE" id="PS50011"/>
    </source>
</evidence>
<organism evidence="19 20">
    <name type="scientific">Apiospora kogelbergensis</name>
    <dbReference type="NCBI Taxonomy" id="1337665"/>
    <lineage>
        <taxon>Eukaryota</taxon>
        <taxon>Fungi</taxon>
        <taxon>Dikarya</taxon>
        <taxon>Ascomycota</taxon>
        <taxon>Pezizomycotina</taxon>
        <taxon>Sordariomycetes</taxon>
        <taxon>Xylariomycetidae</taxon>
        <taxon>Amphisphaeriales</taxon>
        <taxon>Apiosporaceae</taxon>
        <taxon>Apiospora</taxon>
    </lineage>
</organism>
<keyword evidence="9" id="KW-0418">Kinase</keyword>
<accession>A0AAW0RBX6</accession>
<keyword evidence="7" id="KW-0808">Transferase</keyword>
<feature type="domain" description="Protein kinase" evidence="18">
    <location>
        <begin position="69"/>
        <end position="462"/>
    </location>
</feature>
<dbReference type="PROSITE" id="PS50011">
    <property type="entry name" value="PROTEIN_KINASE_DOM"/>
    <property type="match status" value="1"/>
</dbReference>
<dbReference type="GO" id="GO:0043484">
    <property type="term" value="P:regulation of RNA splicing"/>
    <property type="evidence" value="ECO:0007669"/>
    <property type="project" value="TreeGrafter"/>
</dbReference>
<dbReference type="InterPro" id="IPR008266">
    <property type="entry name" value="Tyr_kinase_AS"/>
</dbReference>
<evidence type="ECO:0000256" key="1">
    <source>
        <dbReference type="ARBA" id="ARBA00003747"/>
    </source>
</evidence>
<gene>
    <name evidence="19" type="ORF">PG999_000559</name>
</gene>
<keyword evidence="6" id="KW-0723">Serine/threonine-protein kinase</keyword>
<dbReference type="InterPro" id="IPR011009">
    <property type="entry name" value="Kinase-like_dom_sf"/>
</dbReference>
<evidence type="ECO:0000313" key="20">
    <source>
        <dbReference type="Proteomes" id="UP001392437"/>
    </source>
</evidence>
<dbReference type="GO" id="GO:0005634">
    <property type="term" value="C:nucleus"/>
    <property type="evidence" value="ECO:0007669"/>
    <property type="project" value="TreeGrafter"/>
</dbReference>
<evidence type="ECO:0000256" key="9">
    <source>
        <dbReference type="ARBA" id="ARBA00022777"/>
    </source>
</evidence>
<evidence type="ECO:0000256" key="14">
    <source>
        <dbReference type="ARBA" id="ARBA00048679"/>
    </source>
</evidence>
<feature type="region of interest" description="Disordered" evidence="16">
    <location>
        <begin position="362"/>
        <end position="395"/>
    </location>
</feature>
<evidence type="ECO:0000256" key="3">
    <source>
        <dbReference type="ARBA" id="ARBA00012513"/>
    </source>
</evidence>
<reference evidence="19 20" key="1">
    <citation type="submission" date="2023-01" db="EMBL/GenBank/DDBJ databases">
        <title>Analysis of 21 Apiospora genomes using comparative genomics revels a genus with tremendous synthesis potential of carbohydrate active enzymes and secondary metabolites.</title>
        <authorList>
            <person name="Sorensen T."/>
        </authorList>
    </citation>
    <scope>NUCLEOTIDE SEQUENCE [LARGE SCALE GENOMIC DNA]</scope>
    <source>
        <strain evidence="19 20">CBS 117206</strain>
    </source>
</reference>
<evidence type="ECO:0000256" key="7">
    <source>
        <dbReference type="ARBA" id="ARBA00022679"/>
    </source>
</evidence>
<keyword evidence="10 15" id="KW-0067">ATP-binding</keyword>
<protein>
    <recommendedName>
        <fullName evidence="5">EKC/KEOPS complex subunit BUD32</fullName>
        <ecNumber evidence="3">2.7.11.1</ecNumber>
    </recommendedName>
    <alternativeName>
        <fullName evidence="11 12">Atypical Serine/threonine protein kinase BUD32</fullName>
    </alternativeName>
    <alternativeName>
        <fullName evidence="4">EKC/KEOPS complex subunit bud32</fullName>
    </alternativeName>
</protein>
<evidence type="ECO:0000256" key="8">
    <source>
        <dbReference type="ARBA" id="ARBA00022741"/>
    </source>
</evidence>
<evidence type="ECO:0000256" key="17">
    <source>
        <dbReference type="SAM" id="Phobius"/>
    </source>
</evidence>
<comment type="subunit">
    <text evidence="2">Component of the EKC/KEOPS complex composed of at least BUD32, CGI121, GON7, KAE1 and PCC1; the whole complex dimerizes.</text>
</comment>
<dbReference type="EMBL" id="JAQQWP010000001">
    <property type="protein sequence ID" value="KAK8132386.1"/>
    <property type="molecule type" value="Genomic_DNA"/>
</dbReference>
<keyword evidence="20" id="KW-1185">Reference proteome</keyword>
<sequence length="593" mass="66402">MTDPRNTSSLEDVPTVKAFSDLPLPRYYNGYPEEELYEQFERFENYEPGGFCPIDLSFESKPSFINDRFEVIYKLGWGGFGTVWLCYEGAVKKWRAVKVGKGSHTEEHSGEVLVESIMKKHSVGAAEAMENNIVLPLETFWIDSINGKHLCSVLPLLGPTLSDWVECLEEDDPEQAQRIVSQMTKGMNFLHHHGICHGDFRPQNILMQLKDGAFDDIGIDEMCDEILGEPTMVDIILRNGSVSPYSPKTAYSGVAWGSDTLSRFVSDKIAIVDFGEAYLTTNANPRELGIPGSYAAPEIVFGGAKGIGTDIWALAYSILEFRSWSNFPMFPDARSRFRSIESFAGPCPPSFKRAVKQKLGGGVVGASSEGEQNEKGPESSEPVQATSTPSGPTMLNIIDSEHKEREGKEFDGRLEGFLSRSWRSMKLDRKEIISLGDLLQNLFRWKSEERWDTDKILAHRWFSEKHKAAKTKSDEEDHDNEPETQIPKQQDDTTTNPSNIIDVSDSIPILLGSDTDSQQVIQHQKTAWFYLKLFTMALYGAGIFATMVFFLAHMLSMPPGLYADRRTVSSHEPSTSQLTTVVEYVVITLNPLA</sequence>
<feature type="binding site" evidence="15">
    <location>
        <position position="98"/>
    </location>
    <ligand>
        <name>ATP</name>
        <dbReference type="ChEBI" id="CHEBI:30616"/>
    </ligand>
</feature>
<evidence type="ECO:0000256" key="4">
    <source>
        <dbReference type="ARBA" id="ARBA00013948"/>
    </source>
</evidence>